<dbReference type="Gene3D" id="3.30.1490.190">
    <property type="match status" value="1"/>
</dbReference>
<dbReference type="InterPro" id="IPR036390">
    <property type="entry name" value="WH_DNA-bd_sf"/>
</dbReference>
<dbReference type="Gene3D" id="1.10.10.10">
    <property type="entry name" value="Winged helix-like DNA-binding domain superfamily/Winged helix DNA-binding domain"/>
    <property type="match status" value="1"/>
</dbReference>
<dbReference type="InterPro" id="IPR002481">
    <property type="entry name" value="FUR"/>
</dbReference>
<evidence type="ECO:0000256" key="8">
    <source>
        <dbReference type="ARBA" id="ARBA00023015"/>
    </source>
</evidence>
<evidence type="ECO:0000313" key="12">
    <source>
        <dbReference type="EMBL" id="GAA5158072.1"/>
    </source>
</evidence>
<dbReference type="CDD" id="cd07153">
    <property type="entry name" value="Fur_like"/>
    <property type="match status" value="1"/>
</dbReference>
<keyword evidence="6" id="KW-0862">Zinc</keyword>
<sequence length="153" mass="16035">MLRGVALRVTRPRLAVLSAVHDHPHADTDSIIGIVRSDLGEVSRQAVYDVLNALTSTGLVRRIEPAGSSARYEARVGDNHHHVVCRSCGAIADVDCAVGGTPCLTASDDHGFAIDEAEVIYWGLCPDCSTTPSADGAGTERAPRSARAGETSS</sequence>
<name>A0ABP9Q7S6_9PSEU</name>
<keyword evidence="3" id="KW-0963">Cytoplasm</keyword>
<evidence type="ECO:0000256" key="3">
    <source>
        <dbReference type="ARBA" id="ARBA00022490"/>
    </source>
</evidence>
<dbReference type="Pfam" id="PF01475">
    <property type="entry name" value="FUR"/>
    <property type="match status" value="1"/>
</dbReference>
<evidence type="ECO:0000313" key="13">
    <source>
        <dbReference type="Proteomes" id="UP001428817"/>
    </source>
</evidence>
<dbReference type="PANTHER" id="PTHR33202:SF18">
    <property type="entry name" value="TRANSCRIPTIONAL REGULATOR FURA"/>
    <property type="match status" value="1"/>
</dbReference>
<comment type="similarity">
    <text evidence="2">Belongs to the Fur family.</text>
</comment>
<gene>
    <name evidence="12" type="ORF">GCM10023321_37260</name>
</gene>
<keyword evidence="13" id="KW-1185">Reference proteome</keyword>
<keyword evidence="7" id="KW-0408">Iron</keyword>
<evidence type="ECO:0000256" key="6">
    <source>
        <dbReference type="ARBA" id="ARBA00022833"/>
    </source>
</evidence>
<dbReference type="Proteomes" id="UP001428817">
    <property type="component" value="Unassembled WGS sequence"/>
</dbReference>
<evidence type="ECO:0000256" key="4">
    <source>
        <dbReference type="ARBA" id="ARBA00022491"/>
    </source>
</evidence>
<protein>
    <submittedName>
        <fullName evidence="12">Fur family transcriptional regulator</fullName>
    </submittedName>
</protein>
<evidence type="ECO:0000256" key="10">
    <source>
        <dbReference type="ARBA" id="ARBA00023163"/>
    </source>
</evidence>
<reference evidence="13" key="1">
    <citation type="journal article" date="2019" name="Int. J. Syst. Evol. Microbiol.">
        <title>The Global Catalogue of Microorganisms (GCM) 10K type strain sequencing project: providing services to taxonomists for standard genome sequencing and annotation.</title>
        <authorList>
            <consortium name="The Broad Institute Genomics Platform"/>
            <consortium name="The Broad Institute Genome Sequencing Center for Infectious Disease"/>
            <person name="Wu L."/>
            <person name="Ma J."/>
        </authorList>
    </citation>
    <scope>NUCLEOTIDE SEQUENCE [LARGE SCALE GENOMIC DNA]</scope>
    <source>
        <strain evidence="13">JCM 18303</strain>
    </source>
</reference>
<evidence type="ECO:0000256" key="11">
    <source>
        <dbReference type="SAM" id="MobiDB-lite"/>
    </source>
</evidence>
<evidence type="ECO:0000256" key="9">
    <source>
        <dbReference type="ARBA" id="ARBA00023125"/>
    </source>
</evidence>
<proteinExistence type="inferred from homology"/>
<keyword evidence="5" id="KW-0479">Metal-binding</keyword>
<feature type="region of interest" description="Disordered" evidence="11">
    <location>
        <begin position="132"/>
        <end position="153"/>
    </location>
</feature>
<dbReference type="PANTHER" id="PTHR33202">
    <property type="entry name" value="ZINC UPTAKE REGULATION PROTEIN"/>
    <property type="match status" value="1"/>
</dbReference>
<keyword evidence="4" id="KW-0678">Repressor</keyword>
<dbReference type="EMBL" id="BAABJP010000015">
    <property type="protein sequence ID" value="GAA5158072.1"/>
    <property type="molecule type" value="Genomic_DNA"/>
</dbReference>
<dbReference type="InterPro" id="IPR036388">
    <property type="entry name" value="WH-like_DNA-bd_sf"/>
</dbReference>
<comment type="subcellular location">
    <subcellularLocation>
        <location evidence="1">Cytoplasm</location>
    </subcellularLocation>
</comment>
<dbReference type="InterPro" id="IPR043135">
    <property type="entry name" value="Fur_C"/>
</dbReference>
<evidence type="ECO:0000256" key="2">
    <source>
        <dbReference type="ARBA" id="ARBA00007957"/>
    </source>
</evidence>
<evidence type="ECO:0000256" key="5">
    <source>
        <dbReference type="ARBA" id="ARBA00022723"/>
    </source>
</evidence>
<organism evidence="12 13">
    <name type="scientific">Pseudonocardia eucalypti</name>
    <dbReference type="NCBI Taxonomy" id="648755"/>
    <lineage>
        <taxon>Bacteria</taxon>
        <taxon>Bacillati</taxon>
        <taxon>Actinomycetota</taxon>
        <taxon>Actinomycetes</taxon>
        <taxon>Pseudonocardiales</taxon>
        <taxon>Pseudonocardiaceae</taxon>
        <taxon>Pseudonocardia</taxon>
    </lineage>
</organism>
<evidence type="ECO:0000256" key="1">
    <source>
        <dbReference type="ARBA" id="ARBA00004496"/>
    </source>
</evidence>
<keyword evidence="9" id="KW-0238">DNA-binding</keyword>
<evidence type="ECO:0000256" key="7">
    <source>
        <dbReference type="ARBA" id="ARBA00023004"/>
    </source>
</evidence>
<accession>A0ABP9Q7S6</accession>
<keyword evidence="8" id="KW-0805">Transcription regulation</keyword>
<comment type="caution">
    <text evidence="12">The sequence shown here is derived from an EMBL/GenBank/DDBJ whole genome shotgun (WGS) entry which is preliminary data.</text>
</comment>
<dbReference type="SUPFAM" id="SSF46785">
    <property type="entry name" value="Winged helix' DNA-binding domain"/>
    <property type="match status" value="1"/>
</dbReference>
<keyword evidence="10" id="KW-0804">Transcription</keyword>